<gene>
    <name evidence="1" type="ORF">HPB47_016731</name>
</gene>
<reference evidence="1 2" key="1">
    <citation type="journal article" date="2020" name="Cell">
        <title>Large-Scale Comparative Analyses of Tick Genomes Elucidate Their Genetic Diversity and Vector Capacities.</title>
        <authorList>
            <consortium name="Tick Genome and Microbiome Consortium (TIGMIC)"/>
            <person name="Jia N."/>
            <person name="Wang J."/>
            <person name="Shi W."/>
            <person name="Du L."/>
            <person name="Sun Y."/>
            <person name="Zhan W."/>
            <person name="Jiang J.F."/>
            <person name="Wang Q."/>
            <person name="Zhang B."/>
            <person name="Ji P."/>
            <person name="Bell-Sakyi L."/>
            <person name="Cui X.M."/>
            <person name="Yuan T.T."/>
            <person name="Jiang B.G."/>
            <person name="Yang W.F."/>
            <person name="Lam T.T."/>
            <person name="Chang Q.C."/>
            <person name="Ding S.J."/>
            <person name="Wang X.J."/>
            <person name="Zhu J.G."/>
            <person name="Ruan X.D."/>
            <person name="Zhao L."/>
            <person name="Wei J.T."/>
            <person name="Ye R.Z."/>
            <person name="Que T.C."/>
            <person name="Du C.H."/>
            <person name="Zhou Y.H."/>
            <person name="Cheng J.X."/>
            <person name="Dai P.F."/>
            <person name="Guo W.B."/>
            <person name="Han X.H."/>
            <person name="Huang E.J."/>
            <person name="Li L.F."/>
            <person name="Wei W."/>
            <person name="Gao Y.C."/>
            <person name="Liu J.Z."/>
            <person name="Shao H.Z."/>
            <person name="Wang X."/>
            <person name="Wang C.C."/>
            <person name="Yang T.C."/>
            <person name="Huo Q.B."/>
            <person name="Li W."/>
            <person name="Chen H.Y."/>
            <person name="Chen S.E."/>
            <person name="Zhou L.G."/>
            <person name="Ni X.B."/>
            <person name="Tian J.H."/>
            <person name="Sheng Y."/>
            <person name="Liu T."/>
            <person name="Pan Y.S."/>
            <person name="Xia L.Y."/>
            <person name="Li J."/>
            <person name="Zhao F."/>
            <person name="Cao W.C."/>
        </authorList>
    </citation>
    <scope>NUCLEOTIDE SEQUENCE [LARGE SCALE GENOMIC DNA]</scope>
    <source>
        <strain evidence="1">Iper-2018</strain>
    </source>
</reference>
<evidence type="ECO:0000313" key="2">
    <source>
        <dbReference type="Proteomes" id="UP000805193"/>
    </source>
</evidence>
<accession>A0AC60QQC7</accession>
<sequence length="247" mass="25422">MSLSGRLAIVTGGGSGIGRAVCYALADEGATVIVADIDGGAAGNTAVELPGEGHHALEVDLREMTSVLALFENVCESCSTPVSIVVNSAGVTKASKVVEIEEDSFDDQVRTNLKGTFMVNQAAVKAMISSGVPEGCIVNVSSIGCKTGFPSYSAHIASMAGVVAFTKSLAQELVGTNIRVNALVAGPTDTPMISDVPNDVKEKVVATIPLRRLARPEEIAEVAKFLCCPRSSFVTGTAVEVAEGYCA</sequence>
<keyword evidence="2" id="KW-1185">Reference proteome</keyword>
<proteinExistence type="predicted"/>
<organism evidence="1 2">
    <name type="scientific">Ixodes persulcatus</name>
    <name type="common">Taiga tick</name>
    <dbReference type="NCBI Taxonomy" id="34615"/>
    <lineage>
        <taxon>Eukaryota</taxon>
        <taxon>Metazoa</taxon>
        <taxon>Ecdysozoa</taxon>
        <taxon>Arthropoda</taxon>
        <taxon>Chelicerata</taxon>
        <taxon>Arachnida</taxon>
        <taxon>Acari</taxon>
        <taxon>Parasitiformes</taxon>
        <taxon>Ixodida</taxon>
        <taxon>Ixodoidea</taxon>
        <taxon>Ixodidae</taxon>
        <taxon>Ixodinae</taxon>
        <taxon>Ixodes</taxon>
    </lineage>
</organism>
<evidence type="ECO:0000313" key="1">
    <source>
        <dbReference type="EMBL" id="KAG0439180.1"/>
    </source>
</evidence>
<dbReference type="EMBL" id="JABSTQ010005502">
    <property type="protein sequence ID" value="KAG0439180.1"/>
    <property type="molecule type" value="Genomic_DNA"/>
</dbReference>
<protein>
    <submittedName>
        <fullName evidence="1">Uncharacterized protein</fullName>
    </submittedName>
</protein>
<dbReference type="Proteomes" id="UP000805193">
    <property type="component" value="Unassembled WGS sequence"/>
</dbReference>
<name>A0AC60QQC7_IXOPE</name>
<comment type="caution">
    <text evidence="1">The sequence shown here is derived from an EMBL/GenBank/DDBJ whole genome shotgun (WGS) entry which is preliminary data.</text>
</comment>